<accession>A0ABW8EWX8</accession>
<proteinExistence type="predicted"/>
<dbReference type="InterPro" id="IPR001509">
    <property type="entry name" value="Epimerase_deHydtase"/>
</dbReference>
<dbReference type="Proteomes" id="UP001617427">
    <property type="component" value="Unassembled WGS sequence"/>
</dbReference>
<dbReference type="InterPro" id="IPR036291">
    <property type="entry name" value="NAD(P)-bd_dom_sf"/>
</dbReference>
<dbReference type="EMBL" id="JBIUZV010000004">
    <property type="protein sequence ID" value="MFJ3045959.1"/>
    <property type="molecule type" value="Genomic_DNA"/>
</dbReference>
<name>A0ABW8EWX8_9BURK</name>
<dbReference type="Gene3D" id="3.40.50.720">
    <property type="entry name" value="NAD(P)-binding Rossmann-like Domain"/>
    <property type="match status" value="1"/>
</dbReference>
<dbReference type="RefSeq" id="WP_402699830.1">
    <property type="nucleotide sequence ID" value="NZ_JBIUZV010000004.1"/>
</dbReference>
<gene>
    <name evidence="2" type="ORF">ACIPEN_09020</name>
</gene>
<organism evidence="2 3">
    <name type="scientific">Herbaspirillum chlorophenolicum</name>
    <dbReference type="NCBI Taxonomy" id="211589"/>
    <lineage>
        <taxon>Bacteria</taxon>
        <taxon>Pseudomonadati</taxon>
        <taxon>Pseudomonadota</taxon>
        <taxon>Betaproteobacteria</taxon>
        <taxon>Burkholderiales</taxon>
        <taxon>Oxalobacteraceae</taxon>
        <taxon>Herbaspirillum</taxon>
    </lineage>
</organism>
<comment type="caution">
    <text evidence="2">The sequence shown here is derived from an EMBL/GenBank/DDBJ whole genome shotgun (WGS) entry which is preliminary data.</text>
</comment>
<feature type="domain" description="NAD-dependent epimerase/dehydratase" evidence="1">
    <location>
        <begin position="3"/>
        <end position="213"/>
    </location>
</feature>
<dbReference type="SUPFAM" id="SSF51735">
    <property type="entry name" value="NAD(P)-binding Rossmann-fold domains"/>
    <property type="match status" value="1"/>
</dbReference>
<evidence type="ECO:0000313" key="2">
    <source>
        <dbReference type="EMBL" id="MFJ3045959.1"/>
    </source>
</evidence>
<keyword evidence="3" id="KW-1185">Reference proteome</keyword>
<evidence type="ECO:0000313" key="3">
    <source>
        <dbReference type="Proteomes" id="UP001617427"/>
    </source>
</evidence>
<dbReference type="InterPro" id="IPR051783">
    <property type="entry name" value="NAD(P)-dependent_oxidoreduct"/>
</dbReference>
<evidence type="ECO:0000259" key="1">
    <source>
        <dbReference type="Pfam" id="PF01370"/>
    </source>
</evidence>
<dbReference type="Pfam" id="PF01370">
    <property type="entry name" value="Epimerase"/>
    <property type="match status" value="1"/>
</dbReference>
<sequence length="304" mass="32401">MNIFITGATGYIGGSVGRHLAAAGHTIRGLARDASRSAALRAIGIEPVIGTLDDSALLKSEAARADAVVNCASSDHRPAIEALIDGLGSEGKILLHTSGSSQVGDAVAGNVLAAQVFDEDTPLVVGAEKWARYELDQRILAAPGMRGIVVCNTLIYGHGTGLQPDSVQIPALVAQARESGVLRLVGRGVNRWATVHIEDVCALYQLVLEQPDTQGFYFAENGESSYADMGKAIARRMGIARIEHLSEEDAIALWGLNKARYSLGSNSRVQALRARRELGWQPRHASAVDWIEHEMRLPQPIAAG</sequence>
<dbReference type="PANTHER" id="PTHR48079:SF6">
    <property type="entry name" value="NAD(P)-BINDING DOMAIN-CONTAINING PROTEIN-RELATED"/>
    <property type="match status" value="1"/>
</dbReference>
<protein>
    <submittedName>
        <fullName evidence="2">NAD-dependent epimerase/dehydratase family protein</fullName>
    </submittedName>
</protein>
<reference evidence="2 3" key="1">
    <citation type="submission" date="2024-10" db="EMBL/GenBank/DDBJ databases">
        <title>The Natural Products Discovery Center: Release of the First 8490 Sequenced Strains for Exploring Actinobacteria Biosynthetic Diversity.</title>
        <authorList>
            <person name="Kalkreuter E."/>
            <person name="Kautsar S.A."/>
            <person name="Yang D."/>
            <person name="Bader C.D."/>
            <person name="Teijaro C.N."/>
            <person name="Fluegel L."/>
            <person name="Davis C.M."/>
            <person name="Simpson J.R."/>
            <person name="Lauterbach L."/>
            <person name="Steele A.D."/>
            <person name="Gui C."/>
            <person name="Meng S."/>
            <person name="Li G."/>
            <person name="Viehrig K."/>
            <person name="Ye F."/>
            <person name="Su P."/>
            <person name="Kiefer A.F."/>
            <person name="Nichols A."/>
            <person name="Cepeda A.J."/>
            <person name="Yan W."/>
            <person name="Fan B."/>
            <person name="Jiang Y."/>
            <person name="Adhikari A."/>
            <person name="Zheng C.-J."/>
            <person name="Schuster L."/>
            <person name="Cowan T.M."/>
            <person name="Smanski M.J."/>
            <person name="Chevrette M.G."/>
            <person name="De Carvalho L.P.S."/>
            <person name="Shen B."/>
        </authorList>
    </citation>
    <scope>NUCLEOTIDE SEQUENCE [LARGE SCALE GENOMIC DNA]</scope>
    <source>
        <strain evidence="2 3">NPDC087045</strain>
    </source>
</reference>
<dbReference type="PANTHER" id="PTHR48079">
    <property type="entry name" value="PROTEIN YEEZ"/>
    <property type="match status" value="1"/>
</dbReference>